<dbReference type="Pfam" id="PF03942">
    <property type="entry name" value="DTW"/>
    <property type="match status" value="1"/>
</dbReference>
<dbReference type="PANTHER" id="PTHR21392:SF0">
    <property type="entry name" value="TRNA-URIDINE AMINOCARBOXYPROPYLTRANSFERASE 2"/>
    <property type="match status" value="1"/>
</dbReference>
<dbReference type="InterPro" id="IPR039262">
    <property type="entry name" value="DTWD2/TAPT"/>
</dbReference>
<keyword evidence="3" id="KW-0949">S-adenosyl-L-methionine</keyword>
<evidence type="ECO:0000256" key="1">
    <source>
        <dbReference type="ARBA" id="ARBA00012386"/>
    </source>
</evidence>
<sequence length="97" mass="11394">MKITASKKYHFIFIDGTWKKAYKIFKLNSFLQTIPSITIRLEQLSPYSDIRKQKEFGLSSLEAICETLGTLENKKSLYEPLLLNFNEFIKKLKSFTH</sequence>
<reference evidence="8" key="1">
    <citation type="journal article" date="2017" name="Proc. Natl. Acad. Sci. U.S.A.">
        <title>Simulation of Deepwater Horizon oil plume reveals substrate specialization within a complex community of hydrocarbon-degraders.</title>
        <authorList>
            <person name="Hu P."/>
            <person name="Dubinsky E.A."/>
            <person name="Probst A.J."/>
            <person name="Wang J."/>
            <person name="Sieber C.M.K."/>
            <person name="Tom L.M."/>
            <person name="Gardinali P."/>
            <person name="Banfield J.F."/>
            <person name="Atlas R.M."/>
            <person name="Andersen G.L."/>
        </authorList>
    </citation>
    <scope>NUCLEOTIDE SEQUENCE [LARGE SCALE GENOMIC DNA]</scope>
</reference>
<evidence type="ECO:0000256" key="5">
    <source>
        <dbReference type="ARBA" id="ARBA00034489"/>
    </source>
</evidence>
<comment type="similarity">
    <text evidence="5">Belongs to the TDD superfamily. DTWD2 family.</text>
</comment>
<proteinExistence type="inferred from homology"/>
<evidence type="ECO:0000256" key="3">
    <source>
        <dbReference type="ARBA" id="ARBA00022691"/>
    </source>
</evidence>
<name>A0A1Y5FDV4_9BACT</name>
<dbReference type="GO" id="GO:0016432">
    <property type="term" value="F:tRNA-uridine aminocarboxypropyltransferase activity"/>
    <property type="evidence" value="ECO:0007669"/>
    <property type="project" value="UniProtKB-EC"/>
</dbReference>
<accession>A0A1Y5FDV4</accession>
<dbReference type="AlphaFoldDB" id="A0A1Y5FDV4"/>
<evidence type="ECO:0000259" key="6">
    <source>
        <dbReference type="Pfam" id="PF03942"/>
    </source>
</evidence>
<comment type="caution">
    <text evidence="7">The sequence shown here is derived from an EMBL/GenBank/DDBJ whole genome shotgun (WGS) entry which is preliminary data.</text>
</comment>
<keyword evidence="4" id="KW-0819">tRNA processing</keyword>
<dbReference type="PANTHER" id="PTHR21392">
    <property type="entry name" value="TRNA-URIDINE AMINOCARBOXYPROPYLTRANSFERASE 2"/>
    <property type="match status" value="1"/>
</dbReference>
<feature type="domain" description="DTW" evidence="6">
    <location>
        <begin position="7"/>
        <end position="92"/>
    </location>
</feature>
<organism evidence="7 8">
    <name type="scientific">Halobacteriovorax marinus</name>
    <dbReference type="NCBI Taxonomy" id="97084"/>
    <lineage>
        <taxon>Bacteria</taxon>
        <taxon>Pseudomonadati</taxon>
        <taxon>Bdellovibrionota</taxon>
        <taxon>Bacteriovoracia</taxon>
        <taxon>Bacteriovoracales</taxon>
        <taxon>Halobacteriovoraceae</taxon>
        <taxon>Halobacteriovorax</taxon>
    </lineage>
</organism>
<keyword evidence="2" id="KW-0808">Transferase</keyword>
<protein>
    <recommendedName>
        <fullName evidence="1">tRNA-uridine aminocarboxypropyltransferase</fullName>
        <ecNumber evidence="1">2.5.1.25</ecNumber>
    </recommendedName>
</protein>
<dbReference type="Proteomes" id="UP000196531">
    <property type="component" value="Unassembled WGS sequence"/>
</dbReference>
<gene>
    <name evidence="7" type="ORF">A9Q84_12065</name>
</gene>
<evidence type="ECO:0000313" key="7">
    <source>
        <dbReference type="EMBL" id="OUR97060.1"/>
    </source>
</evidence>
<evidence type="ECO:0000256" key="2">
    <source>
        <dbReference type="ARBA" id="ARBA00022679"/>
    </source>
</evidence>
<dbReference type="EMBL" id="MAAO01000006">
    <property type="protein sequence ID" value="OUR97060.1"/>
    <property type="molecule type" value="Genomic_DNA"/>
</dbReference>
<evidence type="ECO:0000256" key="4">
    <source>
        <dbReference type="ARBA" id="ARBA00022694"/>
    </source>
</evidence>
<dbReference type="GO" id="GO:0008033">
    <property type="term" value="P:tRNA processing"/>
    <property type="evidence" value="ECO:0007669"/>
    <property type="project" value="UniProtKB-KW"/>
</dbReference>
<dbReference type="InterPro" id="IPR005636">
    <property type="entry name" value="DTW"/>
</dbReference>
<dbReference type="EC" id="2.5.1.25" evidence="1"/>
<evidence type="ECO:0000313" key="8">
    <source>
        <dbReference type="Proteomes" id="UP000196531"/>
    </source>
</evidence>